<keyword evidence="3" id="KW-1185">Reference proteome</keyword>
<comment type="caution">
    <text evidence="2">The sequence shown here is derived from an EMBL/GenBank/DDBJ whole genome shotgun (WGS) entry which is preliminary data.</text>
</comment>
<evidence type="ECO:0000313" key="2">
    <source>
        <dbReference type="EMBL" id="KAL3071953.1"/>
    </source>
</evidence>
<evidence type="ECO:0000313" key="3">
    <source>
        <dbReference type="Proteomes" id="UP001620626"/>
    </source>
</evidence>
<proteinExistence type="predicted"/>
<dbReference type="EMBL" id="JBICBT010001352">
    <property type="protein sequence ID" value="KAL3071953.1"/>
    <property type="molecule type" value="Genomic_DNA"/>
</dbReference>
<accession>A0ABD2HZD9</accession>
<evidence type="ECO:0000256" key="1">
    <source>
        <dbReference type="SAM" id="MobiDB-lite"/>
    </source>
</evidence>
<feature type="region of interest" description="Disordered" evidence="1">
    <location>
        <begin position="325"/>
        <end position="361"/>
    </location>
</feature>
<dbReference type="Proteomes" id="UP001620626">
    <property type="component" value="Unassembled WGS sequence"/>
</dbReference>
<feature type="compositionally biased region" description="Basic and acidic residues" evidence="1">
    <location>
        <begin position="330"/>
        <end position="361"/>
    </location>
</feature>
<organism evidence="2 3">
    <name type="scientific">Heterodera trifolii</name>
    <dbReference type="NCBI Taxonomy" id="157864"/>
    <lineage>
        <taxon>Eukaryota</taxon>
        <taxon>Metazoa</taxon>
        <taxon>Ecdysozoa</taxon>
        <taxon>Nematoda</taxon>
        <taxon>Chromadorea</taxon>
        <taxon>Rhabditida</taxon>
        <taxon>Tylenchina</taxon>
        <taxon>Tylenchomorpha</taxon>
        <taxon>Tylenchoidea</taxon>
        <taxon>Heteroderidae</taxon>
        <taxon>Heteroderinae</taxon>
        <taxon>Heterodera</taxon>
    </lineage>
</organism>
<protein>
    <submittedName>
        <fullName evidence="2">Uncharacterized protein</fullName>
    </submittedName>
</protein>
<gene>
    <name evidence="2" type="ORF">niasHT_035823</name>
</gene>
<reference evidence="2 3" key="1">
    <citation type="submission" date="2024-10" db="EMBL/GenBank/DDBJ databases">
        <authorList>
            <person name="Kim D."/>
        </authorList>
    </citation>
    <scope>NUCLEOTIDE SEQUENCE [LARGE SCALE GENOMIC DNA]</scope>
    <source>
        <strain evidence="2">BH-2024</strain>
    </source>
</reference>
<dbReference type="AlphaFoldDB" id="A0ABD2HZD9"/>
<name>A0ABD2HZD9_9BILA</name>
<sequence length="361" mass="39836">MTKRPENGTFFWVDGEKEASSFSQRSIDRGEVLYAQMNMEAFQDTFEFVLSNDEMELLPKKGIVRVQPVFQPQLFVTNARTVTQLGLANLNATALEGTLPRYLVVQPPKHGRLFLHPNTNQSVLFFTHSDVIAGRLFFHAFDTLRRVGDKILLELRSDSVQPARMVWPIGIRPRAMASTENGRRFGVDMAINELRMGFANASICWSRCISSSSSSPQNVQSNVITTLGDVNYDFSAPGSALLARRPSVLPLSLAPTTTAPSSVSAIIPTFHASTGRQSSPTRRVIPTIALPPPSRSNSRERQQILASAAAAAIASKSVLIGTETVAMRRKSLEPERAQRRGSSEENRTESGEAEKSNEFWV</sequence>